<dbReference type="OrthoDB" id="3001771at2759"/>
<organism evidence="1 2">
    <name type="scientific">Asterophora parasitica</name>
    <dbReference type="NCBI Taxonomy" id="117018"/>
    <lineage>
        <taxon>Eukaryota</taxon>
        <taxon>Fungi</taxon>
        <taxon>Dikarya</taxon>
        <taxon>Basidiomycota</taxon>
        <taxon>Agaricomycotina</taxon>
        <taxon>Agaricomycetes</taxon>
        <taxon>Agaricomycetidae</taxon>
        <taxon>Agaricales</taxon>
        <taxon>Tricholomatineae</taxon>
        <taxon>Lyophyllaceae</taxon>
        <taxon>Asterophora</taxon>
    </lineage>
</organism>
<dbReference type="EMBL" id="JABCKV010000098">
    <property type="protein sequence ID" value="KAG5643734.1"/>
    <property type="molecule type" value="Genomic_DNA"/>
</dbReference>
<sequence>MSPFPHFWTRVVIFVDDPFPPPALLSSHLEWSRDKLIELTVTRRNPDAFVHDPQGERQRMKEIMGIIRPHIPRCETLSINVIHTSSLPRILTDFPDPAPDLMKLSLEVSAPGPFRGLLDNLSIVPEFQFPLLEELRIDGWNFVDFYRNANWWTEKLSESGYFFFLSVSHYRPTEGVHGEGPFEILSAYPLFQSISILALDDLAYSSPGKIAGDVVVDFIEDAIELETLRLSNLSKSLVAGLLLRSSFLAADFLTIDHCPLDVSTLNHDGGGFFEEVHLRNIDYPDTSQALQNMLKFWDGSKLTLENCPGFDDDILDRLGERHNYPPVVQLFASELHHLVLINCAGFSINALKRMVEARTAFFEEHDPDQTMLVTMLDGPEMVPDQRKWFIDTFGEKHLKRWDGVDGYRL</sequence>
<accession>A0A9P7G4J7</accession>
<protein>
    <submittedName>
        <fullName evidence="1">Uncharacterized protein</fullName>
    </submittedName>
</protein>
<comment type="caution">
    <text evidence="1">The sequence shown here is derived from an EMBL/GenBank/DDBJ whole genome shotgun (WGS) entry which is preliminary data.</text>
</comment>
<name>A0A9P7G4J7_9AGAR</name>
<proteinExistence type="predicted"/>
<evidence type="ECO:0000313" key="2">
    <source>
        <dbReference type="Proteomes" id="UP000775547"/>
    </source>
</evidence>
<reference evidence="1" key="2">
    <citation type="submission" date="2021-10" db="EMBL/GenBank/DDBJ databases">
        <title>Phylogenomics reveals ancestral predisposition of the termite-cultivated fungus Termitomyces towards a domesticated lifestyle.</title>
        <authorList>
            <person name="Auxier B."/>
            <person name="Grum-Grzhimaylo A."/>
            <person name="Cardenas M.E."/>
            <person name="Lodge J.D."/>
            <person name="Laessoe T."/>
            <person name="Pedersen O."/>
            <person name="Smith M.E."/>
            <person name="Kuyper T.W."/>
            <person name="Franco-Molano E.A."/>
            <person name="Baroni T.J."/>
            <person name="Aanen D.K."/>
        </authorList>
    </citation>
    <scope>NUCLEOTIDE SEQUENCE</scope>
    <source>
        <strain evidence="1">AP01</strain>
        <tissue evidence="1">Mycelium</tissue>
    </source>
</reference>
<reference evidence="1" key="1">
    <citation type="submission" date="2020-07" db="EMBL/GenBank/DDBJ databases">
        <authorList>
            <person name="Nieuwenhuis M."/>
            <person name="Van De Peppel L.J.J."/>
        </authorList>
    </citation>
    <scope>NUCLEOTIDE SEQUENCE</scope>
    <source>
        <strain evidence="1">AP01</strain>
        <tissue evidence="1">Mycelium</tissue>
    </source>
</reference>
<evidence type="ECO:0000313" key="1">
    <source>
        <dbReference type="EMBL" id="KAG5643734.1"/>
    </source>
</evidence>
<gene>
    <name evidence="1" type="ORF">DXG03_009724</name>
</gene>
<dbReference type="Proteomes" id="UP000775547">
    <property type="component" value="Unassembled WGS sequence"/>
</dbReference>
<keyword evidence="2" id="KW-1185">Reference proteome</keyword>
<dbReference type="AlphaFoldDB" id="A0A9P7G4J7"/>